<dbReference type="Proteomes" id="UP000245125">
    <property type="component" value="Unassembled WGS sequence"/>
</dbReference>
<keyword evidence="3" id="KW-0732">Signal</keyword>
<proteinExistence type="inferred from homology"/>
<feature type="binding site" evidence="8">
    <location>
        <begin position="227"/>
        <end position="229"/>
    </location>
    <ligand>
        <name>substrate</name>
    </ligand>
</feature>
<evidence type="ECO:0000256" key="7">
    <source>
        <dbReference type="PIRSR" id="PIRSR611782-1"/>
    </source>
</evidence>
<reference evidence="11" key="1">
    <citation type="submission" date="2018-03" db="EMBL/GenBank/DDBJ databases">
        <authorList>
            <person name="Zecchin S."/>
        </authorList>
    </citation>
    <scope>NUCLEOTIDE SEQUENCE [LARGE SCALE GENOMIC DNA]</scope>
</reference>
<organism evidence="10 11">
    <name type="scientific">Candidatus Sulfobium mesophilum</name>
    <dbReference type="NCBI Taxonomy" id="2016548"/>
    <lineage>
        <taxon>Bacteria</taxon>
        <taxon>Pseudomonadati</taxon>
        <taxon>Nitrospirota</taxon>
        <taxon>Nitrospiria</taxon>
        <taxon>Nitrospirales</taxon>
        <taxon>Nitrospiraceae</taxon>
        <taxon>Candidatus Sulfobium</taxon>
    </lineage>
</organism>
<keyword evidence="5 10" id="KW-0378">Hydrolase</keyword>
<dbReference type="SMART" id="SM00228">
    <property type="entry name" value="PDZ"/>
    <property type="match status" value="2"/>
</dbReference>
<feature type="domain" description="PDZ" evidence="9">
    <location>
        <begin position="268"/>
        <end position="364"/>
    </location>
</feature>
<dbReference type="PROSITE" id="PS50106">
    <property type="entry name" value="PDZ"/>
    <property type="match status" value="2"/>
</dbReference>
<dbReference type="GO" id="GO:0006508">
    <property type="term" value="P:proteolysis"/>
    <property type="evidence" value="ECO:0007669"/>
    <property type="project" value="UniProtKB-KW"/>
</dbReference>
<dbReference type="CDD" id="cd10839">
    <property type="entry name" value="cpPDZ1_DegP-like"/>
    <property type="match status" value="1"/>
</dbReference>
<evidence type="ECO:0000259" key="9">
    <source>
        <dbReference type="PROSITE" id="PS50106"/>
    </source>
</evidence>
<dbReference type="Gene3D" id="2.40.10.120">
    <property type="match status" value="1"/>
</dbReference>
<sequence>MKNKIVIGTAILLVGVLLGGVSFYILGELTGVKRAHAPIVAPNVPKQILETSRAFSEIAASISPAVVNISTTKVMRRDANPLFDDPFFDFFNPFREFRTPKKWKEQSLGSGVIVSQDGYIITNNHVIEQADEVRVTLLDKRSFKARVIGADSKTDVAVVKIDAKDLPTVSWGDSDKLQVGEFVLAIGNPFGLSHTVTMGIISAVGRANVGIADYEDFIQTDAAINPGNSGGPLVNIRGQLIGINTAIFSRSGGYQGIGFAVPANMVRLVMEQLEQKGRVTRGWLGVTIQELTPEISQKFGLNNGKGALVGDVAKGSPAEKAGIRRGDVILEFNGKKVKDVGNLRNMVAQSKVGSEVSIAILRGNKEYSFKVLIAELPKEIAEASPGNAPEESPYEGLAGVSVMELTAEGAKQLGLRRDERGVVIVRVEPGSSAEEAGLRKGDVIQEIDRKKVEKLADYNRIISAIRPGDTILLFLNRGGKKFYVTLRTS</sequence>
<dbReference type="EC" id="3.4.21.107" evidence="10"/>
<feature type="active site" description="Charge relay system" evidence="7">
    <location>
        <position position="229"/>
    </location>
</feature>
<dbReference type="EMBL" id="OUUY01000078">
    <property type="protein sequence ID" value="SPQ00761.1"/>
    <property type="molecule type" value="Genomic_DNA"/>
</dbReference>
<accession>A0A2U3QH76</accession>
<dbReference type="InterPro" id="IPR009003">
    <property type="entry name" value="Peptidase_S1_PA"/>
</dbReference>
<dbReference type="PANTHER" id="PTHR22939">
    <property type="entry name" value="SERINE PROTEASE FAMILY S1C HTRA-RELATED"/>
    <property type="match status" value="1"/>
</dbReference>
<dbReference type="InterPro" id="IPR036034">
    <property type="entry name" value="PDZ_sf"/>
</dbReference>
<evidence type="ECO:0000256" key="8">
    <source>
        <dbReference type="PIRSR" id="PIRSR611782-2"/>
    </source>
</evidence>
<dbReference type="SUPFAM" id="SSF50156">
    <property type="entry name" value="PDZ domain-like"/>
    <property type="match status" value="2"/>
</dbReference>
<dbReference type="GO" id="GO:0004252">
    <property type="term" value="F:serine-type endopeptidase activity"/>
    <property type="evidence" value="ECO:0007669"/>
    <property type="project" value="InterPro"/>
</dbReference>
<dbReference type="FunFam" id="2.40.10.10:FF:000001">
    <property type="entry name" value="Periplasmic serine protease DegS"/>
    <property type="match status" value="1"/>
</dbReference>
<dbReference type="Pfam" id="PF13180">
    <property type="entry name" value="PDZ_2"/>
    <property type="match status" value="2"/>
</dbReference>
<dbReference type="Pfam" id="PF13365">
    <property type="entry name" value="Trypsin_2"/>
    <property type="match status" value="1"/>
</dbReference>
<evidence type="ECO:0000256" key="4">
    <source>
        <dbReference type="ARBA" id="ARBA00022737"/>
    </source>
</evidence>
<evidence type="ECO:0000313" key="10">
    <source>
        <dbReference type="EMBL" id="SPQ00761.1"/>
    </source>
</evidence>
<feature type="active site" description="Charge relay system" evidence="7">
    <location>
        <position position="155"/>
    </location>
</feature>
<keyword evidence="4" id="KW-0677">Repeat</keyword>
<keyword evidence="6" id="KW-0720">Serine protease</keyword>
<dbReference type="SUPFAM" id="SSF50494">
    <property type="entry name" value="Trypsin-like serine proteases"/>
    <property type="match status" value="1"/>
</dbReference>
<dbReference type="InterPro" id="IPR011782">
    <property type="entry name" value="Pept_S1C_Do"/>
</dbReference>
<gene>
    <name evidence="10" type="primary">htrA</name>
    <name evidence="10" type="ORF">NBG4_320008</name>
</gene>
<dbReference type="PRINTS" id="PR00834">
    <property type="entry name" value="PROTEASES2C"/>
</dbReference>
<dbReference type="Gene3D" id="2.30.42.10">
    <property type="match status" value="2"/>
</dbReference>
<feature type="binding site" evidence="8">
    <location>
        <position position="155"/>
    </location>
    <ligand>
        <name>substrate</name>
    </ligand>
</feature>
<keyword evidence="2 10" id="KW-0645">Protease</keyword>
<evidence type="ECO:0000256" key="6">
    <source>
        <dbReference type="ARBA" id="ARBA00022825"/>
    </source>
</evidence>
<dbReference type="InterPro" id="IPR001478">
    <property type="entry name" value="PDZ"/>
</dbReference>
<name>A0A2U3QH76_9BACT</name>
<evidence type="ECO:0000256" key="1">
    <source>
        <dbReference type="ARBA" id="ARBA00010541"/>
    </source>
</evidence>
<dbReference type="AlphaFoldDB" id="A0A2U3QH76"/>
<protein>
    <submittedName>
        <fullName evidence="10">Putative periplasmic serine endoprotease DegP-like</fullName>
        <ecNumber evidence="10">3.4.21.107</ecNumber>
    </submittedName>
</protein>
<evidence type="ECO:0000256" key="3">
    <source>
        <dbReference type="ARBA" id="ARBA00022729"/>
    </source>
</evidence>
<feature type="binding site" evidence="8">
    <location>
        <position position="125"/>
    </location>
    <ligand>
        <name>substrate</name>
    </ligand>
</feature>
<dbReference type="OrthoDB" id="9758917at2"/>
<keyword evidence="11" id="KW-1185">Reference proteome</keyword>
<evidence type="ECO:0000256" key="2">
    <source>
        <dbReference type="ARBA" id="ARBA00022670"/>
    </source>
</evidence>
<feature type="domain" description="PDZ" evidence="9">
    <location>
        <begin position="402"/>
        <end position="479"/>
    </location>
</feature>
<evidence type="ECO:0000256" key="5">
    <source>
        <dbReference type="ARBA" id="ARBA00022801"/>
    </source>
</evidence>
<comment type="similarity">
    <text evidence="1">Belongs to the peptidase S1C family.</text>
</comment>
<feature type="active site" description="Charge relay system" evidence="7">
    <location>
        <position position="125"/>
    </location>
</feature>
<dbReference type="PANTHER" id="PTHR22939:SF129">
    <property type="entry name" value="SERINE PROTEASE HTRA2, MITOCHONDRIAL"/>
    <property type="match status" value="1"/>
</dbReference>
<dbReference type="InterPro" id="IPR001940">
    <property type="entry name" value="Peptidase_S1C"/>
</dbReference>
<dbReference type="NCBIfam" id="TIGR02037">
    <property type="entry name" value="degP_htrA_DO"/>
    <property type="match status" value="1"/>
</dbReference>
<evidence type="ECO:0000313" key="11">
    <source>
        <dbReference type="Proteomes" id="UP000245125"/>
    </source>
</evidence>